<reference evidence="5 7" key="1">
    <citation type="submission" date="2019-07" db="EMBL/GenBank/DDBJ databases">
        <title>Whole genome shotgun sequence of Frigoribacterium faeni NBRC 103066.</title>
        <authorList>
            <person name="Hosoyama A."/>
            <person name="Uohara A."/>
            <person name="Ohji S."/>
            <person name="Ichikawa N."/>
        </authorList>
    </citation>
    <scope>NUCLEOTIDE SEQUENCE [LARGE SCALE GENOMIC DNA]</scope>
    <source>
        <strain evidence="5 7">NBRC 103066</strain>
    </source>
</reference>
<dbReference type="Gene3D" id="3.40.50.2020">
    <property type="match status" value="1"/>
</dbReference>
<dbReference type="AlphaFoldDB" id="A0A7W3JGT0"/>
<dbReference type="Pfam" id="PF00156">
    <property type="entry name" value="Pribosyltran"/>
    <property type="match status" value="1"/>
</dbReference>
<dbReference type="PANTHER" id="PTHR43363:SF1">
    <property type="entry name" value="HYPOXANTHINE-GUANINE PHOSPHORIBOSYLTRANSFERASE"/>
    <property type="match status" value="1"/>
</dbReference>
<evidence type="ECO:0000313" key="8">
    <source>
        <dbReference type="Proteomes" id="UP000522688"/>
    </source>
</evidence>
<gene>
    <name evidence="6" type="ORF">FB463_000737</name>
    <name evidence="5" type="ORF">FFA01_00790</name>
</gene>
<proteinExistence type="predicted"/>
<dbReference type="RefSeq" id="WP_146851813.1">
    <property type="nucleotide sequence ID" value="NZ_BAAAHR010000002.1"/>
</dbReference>
<keyword evidence="7" id="KW-1185">Reference proteome</keyword>
<dbReference type="GO" id="GO:0016757">
    <property type="term" value="F:glycosyltransferase activity"/>
    <property type="evidence" value="ECO:0007669"/>
    <property type="project" value="UniProtKB-KW"/>
</dbReference>
<reference evidence="6 8" key="2">
    <citation type="submission" date="2020-07" db="EMBL/GenBank/DDBJ databases">
        <title>Sequencing the genomes of 1000 actinobacteria strains.</title>
        <authorList>
            <person name="Klenk H.-P."/>
        </authorList>
    </citation>
    <scope>NUCLEOTIDE SEQUENCE [LARGE SCALE GENOMIC DNA]</scope>
    <source>
        <strain evidence="6 8">DSM 10309</strain>
    </source>
</reference>
<sequence>MVSSPDDSTDTASAAPEAPPAESTGSTAEAAPEREVLGWLEFGEAARHLASDVVAADFTPDVIVAVARGGLVLAGAISYALDTKMCGSINVEFYTGVDERLPEPVLLPPTLDAPSLEGKRVLIVDDVSDSGRTLALVRDLLGEVADEVRTVCLYSKPRTILEPDFVWKRTSRWITFPWSALPPVTRDATAAVGA</sequence>
<evidence type="ECO:0000256" key="1">
    <source>
        <dbReference type="ARBA" id="ARBA00022676"/>
    </source>
</evidence>
<evidence type="ECO:0000256" key="3">
    <source>
        <dbReference type="SAM" id="MobiDB-lite"/>
    </source>
</evidence>
<keyword evidence="2" id="KW-0808">Transferase</keyword>
<protein>
    <submittedName>
        <fullName evidence="5">Phosphoribosyltransferase</fullName>
    </submittedName>
</protein>
<evidence type="ECO:0000256" key="2">
    <source>
        <dbReference type="ARBA" id="ARBA00022679"/>
    </source>
</evidence>
<dbReference type="Proteomes" id="UP000321154">
    <property type="component" value="Unassembled WGS sequence"/>
</dbReference>
<dbReference type="PANTHER" id="PTHR43363">
    <property type="entry name" value="HYPOXANTHINE PHOSPHORIBOSYLTRANSFERASE"/>
    <property type="match status" value="1"/>
</dbReference>
<evidence type="ECO:0000259" key="4">
    <source>
        <dbReference type="Pfam" id="PF00156"/>
    </source>
</evidence>
<feature type="region of interest" description="Disordered" evidence="3">
    <location>
        <begin position="1"/>
        <end position="30"/>
    </location>
</feature>
<dbReference type="Proteomes" id="UP000522688">
    <property type="component" value="Unassembled WGS sequence"/>
</dbReference>
<dbReference type="EMBL" id="BJUV01000001">
    <property type="protein sequence ID" value="GEK81770.1"/>
    <property type="molecule type" value="Genomic_DNA"/>
</dbReference>
<evidence type="ECO:0000313" key="6">
    <source>
        <dbReference type="EMBL" id="MBA8812513.1"/>
    </source>
</evidence>
<feature type="domain" description="Phosphoribosyltransferase" evidence="4">
    <location>
        <begin position="39"/>
        <end position="179"/>
    </location>
</feature>
<dbReference type="EMBL" id="JACGWW010000001">
    <property type="protein sequence ID" value="MBA8812513.1"/>
    <property type="molecule type" value="Genomic_DNA"/>
</dbReference>
<evidence type="ECO:0000313" key="5">
    <source>
        <dbReference type="EMBL" id="GEK81770.1"/>
    </source>
</evidence>
<dbReference type="SUPFAM" id="SSF53271">
    <property type="entry name" value="PRTase-like"/>
    <property type="match status" value="1"/>
</dbReference>
<keyword evidence="1 5" id="KW-0328">Glycosyltransferase</keyword>
<dbReference type="OrthoDB" id="307631at2"/>
<organism evidence="6 8">
    <name type="scientific">Frigoribacterium faeni</name>
    <dbReference type="NCBI Taxonomy" id="145483"/>
    <lineage>
        <taxon>Bacteria</taxon>
        <taxon>Bacillati</taxon>
        <taxon>Actinomycetota</taxon>
        <taxon>Actinomycetes</taxon>
        <taxon>Micrococcales</taxon>
        <taxon>Microbacteriaceae</taxon>
        <taxon>Frigoribacterium</taxon>
    </lineage>
</organism>
<accession>A0A7W3JGT0</accession>
<dbReference type="InterPro" id="IPR029057">
    <property type="entry name" value="PRTase-like"/>
</dbReference>
<dbReference type="CDD" id="cd06223">
    <property type="entry name" value="PRTases_typeI"/>
    <property type="match status" value="1"/>
</dbReference>
<feature type="compositionally biased region" description="Low complexity" evidence="3">
    <location>
        <begin position="1"/>
        <end position="24"/>
    </location>
</feature>
<evidence type="ECO:0000313" key="7">
    <source>
        <dbReference type="Proteomes" id="UP000321154"/>
    </source>
</evidence>
<comment type="caution">
    <text evidence="6">The sequence shown here is derived from an EMBL/GenBank/DDBJ whole genome shotgun (WGS) entry which is preliminary data.</text>
</comment>
<dbReference type="InterPro" id="IPR000836">
    <property type="entry name" value="PRTase_dom"/>
</dbReference>
<name>A0A7W3JGT0_9MICO</name>